<protein>
    <submittedName>
        <fullName evidence="3">Uncharacterized protein</fullName>
    </submittedName>
</protein>
<sequence>MVYGFGSVIQSFNSYCQRKSSTLRQSFSANSPKVQDRPSRTRRPARRRLPPPLTTLSTCPCSRRATTTTPPRRKVCWLRLRPPTTILIPSLLTNATLEE</sequence>
<feature type="compositionally biased region" description="Low complexity" evidence="1">
    <location>
        <begin position="54"/>
        <end position="68"/>
    </location>
</feature>
<dbReference type="Proteomes" id="UP000095287">
    <property type="component" value="Unplaced"/>
</dbReference>
<feature type="compositionally biased region" description="Polar residues" evidence="1">
    <location>
        <begin position="23"/>
        <end position="33"/>
    </location>
</feature>
<feature type="compositionally biased region" description="Basic residues" evidence="1">
    <location>
        <begin position="40"/>
        <end position="49"/>
    </location>
</feature>
<organism evidence="2 3">
    <name type="scientific">Steinernema glaseri</name>
    <dbReference type="NCBI Taxonomy" id="37863"/>
    <lineage>
        <taxon>Eukaryota</taxon>
        <taxon>Metazoa</taxon>
        <taxon>Ecdysozoa</taxon>
        <taxon>Nematoda</taxon>
        <taxon>Chromadorea</taxon>
        <taxon>Rhabditida</taxon>
        <taxon>Tylenchina</taxon>
        <taxon>Panagrolaimomorpha</taxon>
        <taxon>Strongyloidoidea</taxon>
        <taxon>Steinernematidae</taxon>
        <taxon>Steinernema</taxon>
    </lineage>
</organism>
<dbReference type="WBParaSite" id="L893_g33836.t1">
    <property type="protein sequence ID" value="L893_g33836.t1"/>
    <property type="gene ID" value="L893_g33836"/>
</dbReference>
<dbReference type="AlphaFoldDB" id="A0A1I8A8U9"/>
<reference evidence="3" key="1">
    <citation type="submission" date="2016-11" db="UniProtKB">
        <authorList>
            <consortium name="WormBaseParasite"/>
        </authorList>
    </citation>
    <scope>IDENTIFICATION</scope>
</reference>
<feature type="region of interest" description="Disordered" evidence="1">
    <location>
        <begin position="23"/>
        <end position="68"/>
    </location>
</feature>
<evidence type="ECO:0000256" key="1">
    <source>
        <dbReference type="SAM" id="MobiDB-lite"/>
    </source>
</evidence>
<keyword evidence="2" id="KW-1185">Reference proteome</keyword>
<name>A0A1I8A8U9_9BILA</name>
<accession>A0A1I8A8U9</accession>
<proteinExistence type="predicted"/>
<evidence type="ECO:0000313" key="2">
    <source>
        <dbReference type="Proteomes" id="UP000095287"/>
    </source>
</evidence>
<evidence type="ECO:0000313" key="3">
    <source>
        <dbReference type="WBParaSite" id="L893_g33836.t1"/>
    </source>
</evidence>